<dbReference type="RefSeq" id="WP_013684008.1">
    <property type="nucleotide sequence ID" value="NC_015320.1"/>
</dbReference>
<dbReference type="KEGG" id="ave:Arcve_1343"/>
<sequence length="105" mass="12374">MKVFREDGSVLIEELVLARGFRRYIGLMFRLKMPYEGLLLSMEGTEFIHSFFVFFPFKAIFLDDDFRVVETCIMKPFTVKRVKADWVLETSPEKVVKKGETLVIR</sequence>
<dbReference type="eggNOG" id="arCOG03113">
    <property type="taxonomic scope" value="Archaea"/>
</dbReference>
<dbReference type="HOGENOM" id="CLU_2230247_0_0_2"/>
<accession>F2KNE5</accession>
<dbReference type="InterPro" id="IPR003795">
    <property type="entry name" value="DUF192"/>
</dbReference>
<keyword evidence="2" id="KW-1185">Reference proteome</keyword>
<dbReference type="Gene3D" id="2.60.120.1140">
    <property type="entry name" value="Protein of unknown function DUF192"/>
    <property type="match status" value="1"/>
</dbReference>
<dbReference type="EMBL" id="CP002588">
    <property type="protein sequence ID" value="AEA47347.1"/>
    <property type="molecule type" value="Genomic_DNA"/>
</dbReference>
<proteinExistence type="predicted"/>
<dbReference type="Proteomes" id="UP000008136">
    <property type="component" value="Chromosome"/>
</dbReference>
<dbReference type="GeneID" id="10394464"/>
<dbReference type="AlphaFoldDB" id="F2KNE5"/>
<gene>
    <name evidence="1" type="ordered locus">Arcve_1343</name>
</gene>
<dbReference type="Pfam" id="PF02643">
    <property type="entry name" value="DUF192"/>
    <property type="match status" value="1"/>
</dbReference>
<dbReference type="OrthoDB" id="64208at2157"/>
<name>F2KNE5_ARCVS</name>
<evidence type="ECO:0000313" key="2">
    <source>
        <dbReference type="Proteomes" id="UP000008136"/>
    </source>
</evidence>
<organism evidence="1 2">
    <name type="scientific">Archaeoglobus veneficus (strain DSM 11195 / SNP6)</name>
    <dbReference type="NCBI Taxonomy" id="693661"/>
    <lineage>
        <taxon>Archaea</taxon>
        <taxon>Methanobacteriati</taxon>
        <taxon>Methanobacteriota</taxon>
        <taxon>Archaeoglobi</taxon>
        <taxon>Archaeoglobales</taxon>
        <taxon>Archaeoglobaceae</taxon>
        <taxon>Archaeoglobus</taxon>
    </lineage>
</organism>
<reference evidence="1 2" key="1">
    <citation type="submission" date="2011-03" db="EMBL/GenBank/DDBJ databases">
        <title>The complete genome of Archaeoglobus veneficus SNP6.</title>
        <authorList>
            <consortium name="US DOE Joint Genome Institute (JGI-PGF)"/>
            <person name="Lucas S."/>
            <person name="Copeland A."/>
            <person name="Lapidus A."/>
            <person name="Bruce D."/>
            <person name="Goodwin L."/>
            <person name="Pitluck S."/>
            <person name="Kyrpides N."/>
            <person name="Mavromatis K."/>
            <person name="Pagani I."/>
            <person name="Ivanova N."/>
            <person name="Mikhailova N."/>
            <person name="Lu M."/>
            <person name="Detter J.C."/>
            <person name="Tapia R."/>
            <person name="Han C."/>
            <person name="Land M."/>
            <person name="Hauser L."/>
            <person name="Markowitz V."/>
            <person name="Cheng J.-F."/>
            <person name="Hugenholtz P."/>
            <person name="Woyke T."/>
            <person name="Wu D."/>
            <person name="Spring S."/>
            <person name="Brambilla E."/>
            <person name="Klenk H.-P."/>
            <person name="Eisen J.A."/>
        </authorList>
    </citation>
    <scope>NUCLEOTIDE SEQUENCE [LARGE SCALE GENOMIC DNA]</scope>
    <source>
        <strain>SNP6</strain>
    </source>
</reference>
<evidence type="ECO:0000313" key="1">
    <source>
        <dbReference type="EMBL" id="AEA47347.1"/>
    </source>
</evidence>
<dbReference type="InterPro" id="IPR038695">
    <property type="entry name" value="Saro_0823-like_sf"/>
</dbReference>
<evidence type="ECO:0008006" key="3">
    <source>
        <dbReference type="Google" id="ProtNLM"/>
    </source>
</evidence>
<protein>
    <recommendedName>
        <fullName evidence="3">DUF192 domain-containing protein</fullName>
    </recommendedName>
</protein>